<dbReference type="AlphaFoldDB" id="A0A251UZS6"/>
<dbReference type="EMBL" id="CM007893">
    <property type="protein sequence ID" value="OTG28858.1"/>
    <property type="molecule type" value="Genomic_DNA"/>
</dbReference>
<reference evidence="2" key="1">
    <citation type="journal article" date="2017" name="Nature">
        <title>The sunflower genome provides insights into oil metabolism, flowering and Asterid evolution.</title>
        <authorList>
            <person name="Badouin H."/>
            <person name="Gouzy J."/>
            <person name="Grassa C.J."/>
            <person name="Murat F."/>
            <person name="Staton S.E."/>
            <person name="Cottret L."/>
            <person name="Lelandais-Briere C."/>
            <person name="Owens G.L."/>
            <person name="Carrere S."/>
            <person name="Mayjonade B."/>
            <person name="Legrand L."/>
            <person name="Gill N."/>
            <person name="Kane N.C."/>
            <person name="Bowers J.E."/>
            <person name="Hubner S."/>
            <person name="Bellec A."/>
            <person name="Berard A."/>
            <person name="Berges H."/>
            <person name="Blanchet N."/>
            <person name="Boniface M.C."/>
            <person name="Brunel D."/>
            <person name="Catrice O."/>
            <person name="Chaidir N."/>
            <person name="Claudel C."/>
            <person name="Donnadieu C."/>
            <person name="Faraut T."/>
            <person name="Fievet G."/>
            <person name="Helmstetter N."/>
            <person name="King M."/>
            <person name="Knapp S.J."/>
            <person name="Lai Z."/>
            <person name="Le Paslier M.C."/>
            <person name="Lippi Y."/>
            <person name="Lorenzon L."/>
            <person name="Mandel J.R."/>
            <person name="Marage G."/>
            <person name="Marchand G."/>
            <person name="Marquand E."/>
            <person name="Bret-Mestries E."/>
            <person name="Morien E."/>
            <person name="Nambeesan S."/>
            <person name="Nguyen T."/>
            <person name="Pegot-Espagnet P."/>
            <person name="Pouilly N."/>
            <person name="Raftis F."/>
            <person name="Sallet E."/>
            <person name="Schiex T."/>
            <person name="Thomas J."/>
            <person name="Vandecasteele C."/>
            <person name="Vares D."/>
            <person name="Vear F."/>
            <person name="Vautrin S."/>
            <person name="Crespi M."/>
            <person name="Mangin B."/>
            <person name="Burke J.M."/>
            <person name="Salse J."/>
            <person name="Munos S."/>
            <person name="Vincourt P."/>
            <person name="Rieseberg L.H."/>
            <person name="Langlade N.B."/>
        </authorList>
    </citation>
    <scope>NUCLEOTIDE SEQUENCE [LARGE SCALE GENOMIC DNA]</scope>
    <source>
        <strain evidence="2">cv. SF193</strain>
    </source>
</reference>
<sequence length="64" mass="7633">MEFFIGKWTFIIVINTSENRILNHDIIYSFSGCIRWQRSEVIDVAAVKNTFGQIWWLLLLIRTD</sequence>
<protein>
    <submittedName>
        <fullName evidence="1">Uncharacterized protein</fullName>
    </submittedName>
</protein>
<name>A0A251UZS6_HELAN</name>
<dbReference type="InParanoid" id="A0A251UZS6"/>
<dbReference type="Proteomes" id="UP000215914">
    <property type="component" value="Chromosome 4"/>
</dbReference>
<accession>A0A251UZS6</accession>
<evidence type="ECO:0000313" key="1">
    <source>
        <dbReference type="EMBL" id="OTG28858.1"/>
    </source>
</evidence>
<keyword evidence="2" id="KW-1185">Reference proteome</keyword>
<organism evidence="1 2">
    <name type="scientific">Helianthus annuus</name>
    <name type="common">Common sunflower</name>
    <dbReference type="NCBI Taxonomy" id="4232"/>
    <lineage>
        <taxon>Eukaryota</taxon>
        <taxon>Viridiplantae</taxon>
        <taxon>Streptophyta</taxon>
        <taxon>Embryophyta</taxon>
        <taxon>Tracheophyta</taxon>
        <taxon>Spermatophyta</taxon>
        <taxon>Magnoliopsida</taxon>
        <taxon>eudicotyledons</taxon>
        <taxon>Gunneridae</taxon>
        <taxon>Pentapetalae</taxon>
        <taxon>asterids</taxon>
        <taxon>campanulids</taxon>
        <taxon>Asterales</taxon>
        <taxon>Asteraceae</taxon>
        <taxon>Asteroideae</taxon>
        <taxon>Heliantheae alliance</taxon>
        <taxon>Heliantheae</taxon>
        <taxon>Helianthus</taxon>
    </lineage>
</organism>
<proteinExistence type="predicted"/>
<gene>
    <name evidence="1" type="ORF">HannXRQ_Chr04g0115921</name>
</gene>
<evidence type="ECO:0000313" key="2">
    <source>
        <dbReference type="Proteomes" id="UP000215914"/>
    </source>
</evidence>